<keyword evidence="5" id="KW-1185">Reference proteome</keyword>
<protein>
    <submittedName>
        <fullName evidence="2">Uncharacterized protein</fullName>
    </submittedName>
</protein>
<gene>
    <name evidence="2" type="ORF">BV510_00620</name>
    <name evidence="3" type="ORF">CRI78_06240</name>
</gene>
<feature type="region of interest" description="Disordered" evidence="1">
    <location>
        <begin position="394"/>
        <end position="430"/>
    </location>
</feature>
<evidence type="ECO:0000313" key="5">
    <source>
        <dbReference type="Proteomes" id="UP000220340"/>
    </source>
</evidence>
<organism evidence="2 4">
    <name type="scientific">Mycolicibacterium diernhoferi</name>
    <dbReference type="NCBI Taxonomy" id="1801"/>
    <lineage>
        <taxon>Bacteria</taxon>
        <taxon>Bacillati</taxon>
        <taxon>Actinomycetota</taxon>
        <taxon>Actinomycetes</taxon>
        <taxon>Mycobacteriales</taxon>
        <taxon>Mycobacteriaceae</taxon>
        <taxon>Mycolicibacterium</taxon>
    </lineage>
</organism>
<reference evidence="3 5" key="2">
    <citation type="submission" date="2017-10" db="EMBL/GenBank/DDBJ databases">
        <title>The new phylogeny of genus Mycobacterium.</title>
        <authorList>
            <person name="Tortoli E."/>
            <person name="Trovato A."/>
            <person name="Cirillo D.M."/>
        </authorList>
    </citation>
    <scope>NUCLEOTIDE SEQUENCE [LARGE SCALE GENOMIC DNA]</scope>
    <source>
        <strain evidence="3 5">IP141170001</strain>
    </source>
</reference>
<dbReference type="EMBL" id="PDCR01000006">
    <property type="protein sequence ID" value="PEG55505.1"/>
    <property type="molecule type" value="Genomic_DNA"/>
</dbReference>
<evidence type="ECO:0000313" key="4">
    <source>
        <dbReference type="Proteomes" id="UP000191039"/>
    </source>
</evidence>
<proteinExistence type="predicted"/>
<dbReference type="Proteomes" id="UP000220340">
    <property type="component" value="Unassembled WGS sequence"/>
</dbReference>
<accession>A0A1Q4H7G4</accession>
<dbReference type="EMBL" id="MIJD01000003">
    <property type="protein sequence ID" value="OPE56275.1"/>
    <property type="molecule type" value="Genomic_DNA"/>
</dbReference>
<dbReference type="STRING" id="1801.BRW64_21900"/>
<name>A0A1Q4H7G4_9MYCO</name>
<evidence type="ECO:0000313" key="3">
    <source>
        <dbReference type="EMBL" id="PEG55505.1"/>
    </source>
</evidence>
<evidence type="ECO:0000256" key="1">
    <source>
        <dbReference type="SAM" id="MobiDB-lite"/>
    </source>
</evidence>
<comment type="caution">
    <text evidence="2">The sequence shown here is derived from an EMBL/GenBank/DDBJ whole genome shotgun (WGS) entry which is preliminary data.</text>
</comment>
<sequence length="554" mass="57527">MSMTLKELKEWVPEITDLATATRESATNHSSSAEFYRSLATASTWEGDGGNAARAAMVASASDHDDMAENLGAAATGMEHAHQQAEKVANAIVGILNDAAAPPAVLVDENTNQVIPPDITYLDEDAAAEVAAKVADLQARIAVALADGQQVDAELAGTISTATGTPPPATQSHKSFEDLLLHGSQESRDPTKSERSAGTTPDLGAALAEIAGQPTDQPITPSAPPPLDPVKVEQFKALARQAMQRDGVPADQIEARLDAMVAAAQKPLPRYTAPKAESMPPPGFGEGFADRWFSTEQGIKELLGQGGPGAPGVLESWGGLLEGTAEQVTNPVGTVIDEVKDALDSPSLAYYLGEKAADGAVAAPGLIFGGEAALVARAGALGDLGPGVPQDLIDGRAPSGSFDHPLPLHGPDSKLPAFDPPPAPTPGPEFNLSSPLDHISPELRTLAEQNLTGSGETVLGPYSPANGGPSYLEVAHENGASYFDIGDAWNAATPTERLAANQHVLDIAIANNDTITMSVPFKEIEAGTYTAAEIRYLESHGYRRVGDNTLVPPK</sequence>
<reference evidence="2 4" key="1">
    <citation type="submission" date="2016-09" db="EMBL/GenBank/DDBJ databases">
        <title>genome sequences of unsequenced Mycobacteria.</title>
        <authorList>
            <person name="Greninger A.L."/>
            <person name="Jerome K.R."/>
            <person name="Mcnair B."/>
            <person name="Wallis C."/>
            <person name="Fang F."/>
        </authorList>
    </citation>
    <scope>NUCLEOTIDE SEQUENCE [LARGE SCALE GENOMIC DNA]</scope>
    <source>
        <strain evidence="2 4">BM1</strain>
    </source>
</reference>
<evidence type="ECO:0000313" key="2">
    <source>
        <dbReference type="EMBL" id="OPE56275.1"/>
    </source>
</evidence>
<dbReference type="AlphaFoldDB" id="A0A1Q4H7G4"/>
<dbReference type="OrthoDB" id="4745173at2"/>
<dbReference type="Proteomes" id="UP000191039">
    <property type="component" value="Unassembled WGS sequence"/>
</dbReference>
<feature type="compositionally biased region" description="Pro residues" evidence="1">
    <location>
        <begin position="418"/>
        <end position="427"/>
    </location>
</feature>